<dbReference type="PANTHER" id="PTHR11474">
    <property type="entry name" value="TYROSINASE FAMILY MEMBER"/>
    <property type="match status" value="1"/>
</dbReference>
<keyword evidence="5" id="KW-0812">Transmembrane</keyword>
<gene>
    <name evidence="8" type="ORF">FHL15_010995</name>
</gene>
<keyword evidence="5" id="KW-0472">Membrane</keyword>
<organism evidence="8 9">
    <name type="scientific">Xylaria flabelliformis</name>
    <dbReference type="NCBI Taxonomy" id="2512241"/>
    <lineage>
        <taxon>Eukaryota</taxon>
        <taxon>Fungi</taxon>
        <taxon>Dikarya</taxon>
        <taxon>Ascomycota</taxon>
        <taxon>Pezizomycotina</taxon>
        <taxon>Sordariomycetes</taxon>
        <taxon>Xylariomycetidae</taxon>
        <taxon>Xylariales</taxon>
        <taxon>Xylariaceae</taxon>
        <taxon>Xylaria</taxon>
    </lineage>
</organism>
<dbReference type="Gene3D" id="2.60.310.20">
    <property type="match status" value="1"/>
</dbReference>
<comment type="cofactor">
    <cofactor evidence="1">
        <name>Cu(2+)</name>
        <dbReference type="ChEBI" id="CHEBI:29036"/>
    </cofactor>
</comment>
<evidence type="ECO:0000256" key="2">
    <source>
        <dbReference type="ARBA" id="ARBA00022723"/>
    </source>
</evidence>
<dbReference type="Proteomes" id="UP000319160">
    <property type="component" value="Unassembled WGS sequence"/>
</dbReference>
<dbReference type="EMBL" id="VFLP01000100">
    <property type="protein sequence ID" value="TRX88097.1"/>
    <property type="molecule type" value="Genomic_DNA"/>
</dbReference>
<dbReference type="PROSITE" id="PS00497">
    <property type="entry name" value="TYROSINASE_1"/>
    <property type="match status" value="1"/>
</dbReference>
<evidence type="ECO:0000256" key="4">
    <source>
        <dbReference type="ARBA" id="ARBA00023033"/>
    </source>
</evidence>
<sequence length="675" mass="75378">MILDFEPSSHTDTSGFALPIASSRSIRPLRTSTMESIYAFVLLVSLFLSYGLAGVYGANGYDYGHHTKLGIYKRDFGQSSVVGSLPLVDGQPQPRLEIRDLEKDKDQWNLYILALSWMQYTPQDSPFSWYQIAGIHGAPGLTWGNVAPLPGNDNIGYCHHVSILFPTWHRPYLVLYEQTLYNIVQYIASLWPPKELDRVQKAARKFRIPYWDWAAAPPAGESVLPLSISGSSIINVSGPNGIQSIANPLFSYGFRPFNGSIFPDSPYNKWNETKRAPYPTTDPSAVSNNSFVASSLDNHLPSYQQRLYNLFANYPNYTHFSNEGWIALNNSGTYDSIESLHDSVHTIGGGGWGHLAIIAYSAFDPLFFLHHANVDRIFAMWQIIHNDTYVVPTAAVFASHTQNQGDIEDIQTPLKPFFVNDTSFWTSDMVRDHETFGYTYSEVNNKTREEVVAAVNRLYTDYTPATMFLKSKPNPLVHASQSDGVQTSKNVAEHNLHKPRVMAWQHQSISHLQTGVIFTANSNGKFYREWLANIEVNKHALNSSFSIYFFLGDVTDDSSSWQNLDYLVGSLGVFAGHGRSARANHGKITGTVPLTSALVRMATDSHVSSLEPEDIEPFLKTSLHLRIALLDGTVVRVSEVDGLRISIASSLVAVPTREDQLPRWGKVEPSFDLVA</sequence>
<dbReference type="GO" id="GO:0046872">
    <property type="term" value="F:metal ion binding"/>
    <property type="evidence" value="ECO:0007669"/>
    <property type="project" value="UniProtKB-KW"/>
</dbReference>
<evidence type="ECO:0000313" key="9">
    <source>
        <dbReference type="Proteomes" id="UP000319160"/>
    </source>
</evidence>
<dbReference type="InterPro" id="IPR008922">
    <property type="entry name" value="Di-copper_centre_dom_sf"/>
</dbReference>
<feature type="domain" description="Tyrosinase copper-binding" evidence="7">
    <location>
        <begin position="364"/>
        <end position="375"/>
    </location>
</feature>
<dbReference type="InterPro" id="IPR050316">
    <property type="entry name" value="Tyrosinase/Hemocyanin"/>
</dbReference>
<dbReference type="Gene3D" id="1.10.1280.10">
    <property type="entry name" value="Di-copper center containing domain from catechol oxidase"/>
    <property type="match status" value="1"/>
</dbReference>
<dbReference type="SUPFAM" id="SSF48056">
    <property type="entry name" value="Di-copper centre-containing domain"/>
    <property type="match status" value="1"/>
</dbReference>
<proteinExistence type="predicted"/>
<keyword evidence="9" id="KW-1185">Reference proteome</keyword>
<feature type="transmembrane region" description="Helical" evidence="5">
    <location>
        <begin position="37"/>
        <end position="58"/>
    </location>
</feature>
<dbReference type="PROSITE" id="PS00498">
    <property type="entry name" value="TYROSINASE_2"/>
    <property type="match status" value="1"/>
</dbReference>
<reference evidence="9" key="1">
    <citation type="submission" date="2019-06" db="EMBL/GenBank/DDBJ databases">
        <title>Draft genome sequence of the griseofulvin-producing fungus Xylaria cubensis strain G536.</title>
        <authorList>
            <person name="Mead M.E."/>
            <person name="Raja H.A."/>
            <person name="Steenwyk J.L."/>
            <person name="Knowles S.L."/>
            <person name="Oberlies N.H."/>
            <person name="Rokas A."/>
        </authorList>
    </citation>
    <scope>NUCLEOTIDE SEQUENCE [LARGE SCALE GENOMIC DNA]</scope>
    <source>
        <strain evidence="9">G536</strain>
    </source>
</reference>
<comment type="caution">
    <text evidence="8">The sequence shown here is derived from an EMBL/GenBank/DDBJ whole genome shotgun (WGS) entry which is preliminary data.</text>
</comment>
<evidence type="ECO:0000259" key="7">
    <source>
        <dbReference type="PROSITE" id="PS00498"/>
    </source>
</evidence>
<feature type="domain" description="Tyrosinase copper-binding" evidence="6">
    <location>
        <begin position="159"/>
        <end position="177"/>
    </location>
</feature>
<dbReference type="PRINTS" id="PR00092">
    <property type="entry name" value="TYROSINASE"/>
</dbReference>
<dbReference type="PANTHER" id="PTHR11474:SF32">
    <property type="entry name" value="TYROSINASE"/>
    <property type="match status" value="1"/>
</dbReference>
<accession>A0A553HJG4</accession>
<protein>
    <recommendedName>
        <fullName evidence="6 7">Tyrosinase copper-binding domain-containing protein</fullName>
    </recommendedName>
</protein>
<dbReference type="STRING" id="2512241.A0A553HJG4"/>
<dbReference type="OrthoDB" id="6132182at2759"/>
<keyword evidence="2" id="KW-0479">Metal-binding</keyword>
<dbReference type="Pfam" id="PF00264">
    <property type="entry name" value="Tyrosinase"/>
    <property type="match status" value="1"/>
</dbReference>
<dbReference type="InterPro" id="IPR002227">
    <property type="entry name" value="Tyrosinase_Cu-bd"/>
</dbReference>
<dbReference type="InterPro" id="IPR041640">
    <property type="entry name" value="Tyrosinase_C"/>
</dbReference>
<name>A0A553HJG4_9PEZI</name>
<dbReference type="AlphaFoldDB" id="A0A553HJG4"/>
<keyword evidence="3" id="KW-0560">Oxidoreductase</keyword>
<keyword evidence="5" id="KW-1133">Transmembrane helix</keyword>
<keyword evidence="4" id="KW-0503">Monooxygenase</keyword>
<dbReference type="GO" id="GO:0004497">
    <property type="term" value="F:monooxygenase activity"/>
    <property type="evidence" value="ECO:0007669"/>
    <property type="project" value="UniProtKB-KW"/>
</dbReference>
<evidence type="ECO:0000256" key="5">
    <source>
        <dbReference type="SAM" id="Phobius"/>
    </source>
</evidence>
<dbReference type="Pfam" id="PF18132">
    <property type="entry name" value="Tyrosinase_C"/>
    <property type="match status" value="1"/>
</dbReference>
<evidence type="ECO:0000313" key="8">
    <source>
        <dbReference type="EMBL" id="TRX88097.1"/>
    </source>
</evidence>
<evidence type="ECO:0000256" key="1">
    <source>
        <dbReference type="ARBA" id="ARBA00001973"/>
    </source>
</evidence>
<evidence type="ECO:0000256" key="3">
    <source>
        <dbReference type="ARBA" id="ARBA00023002"/>
    </source>
</evidence>
<evidence type="ECO:0000259" key="6">
    <source>
        <dbReference type="PROSITE" id="PS00497"/>
    </source>
</evidence>